<evidence type="ECO:0000256" key="11">
    <source>
        <dbReference type="SAM" id="MobiDB-lite"/>
    </source>
</evidence>
<keyword evidence="5 10" id="KW-0863">Zinc-finger</keyword>
<keyword evidence="3 10" id="KW-0808">Transferase</keyword>
<comment type="similarity">
    <text evidence="8 10">Belongs to the E3 ubiquitin-protein ligase UBR1-like family.</text>
</comment>
<dbReference type="PANTHER" id="PTHR21497:SF24">
    <property type="entry name" value="E3 UBIQUITIN-PROTEIN LIGASE UBR1"/>
    <property type="match status" value="1"/>
</dbReference>
<dbReference type="Gene3D" id="1.10.10.2670">
    <property type="entry name" value="E3 ubiquitin-protein ligase"/>
    <property type="match status" value="1"/>
</dbReference>
<dbReference type="GeneID" id="102801080"/>
<evidence type="ECO:0000256" key="9">
    <source>
        <dbReference type="PROSITE-ProRule" id="PRU00508"/>
    </source>
</evidence>
<evidence type="ECO:0000256" key="5">
    <source>
        <dbReference type="ARBA" id="ARBA00022771"/>
    </source>
</evidence>
<dbReference type="InterPro" id="IPR003769">
    <property type="entry name" value="ClpS_core"/>
</dbReference>
<evidence type="ECO:0000256" key="1">
    <source>
        <dbReference type="ARBA" id="ARBA00000900"/>
    </source>
</evidence>
<evidence type="ECO:0000256" key="2">
    <source>
        <dbReference type="ARBA" id="ARBA00004906"/>
    </source>
</evidence>
<feature type="zinc finger region" description="UBR-type" evidence="9">
    <location>
        <begin position="1"/>
        <end position="62"/>
    </location>
</feature>
<dbReference type="EC" id="2.3.2.27" evidence="10"/>
<keyword evidence="13" id="KW-1185">Reference proteome</keyword>
<dbReference type="SUPFAM" id="SSF46785">
    <property type="entry name" value="Winged helix' DNA-binding domain"/>
    <property type="match status" value="1"/>
</dbReference>
<evidence type="ECO:0000256" key="7">
    <source>
        <dbReference type="ARBA" id="ARBA00022833"/>
    </source>
</evidence>
<name>A0ABM0M713_SACKO</name>
<keyword evidence="7 10" id="KW-0862">Zinc</keyword>
<dbReference type="Pfam" id="PF02617">
    <property type="entry name" value="ClpS"/>
    <property type="match status" value="1"/>
</dbReference>
<organism evidence="13 14">
    <name type="scientific">Saccoglossus kowalevskii</name>
    <name type="common">Acorn worm</name>
    <dbReference type="NCBI Taxonomy" id="10224"/>
    <lineage>
        <taxon>Eukaryota</taxon>
        <taxon>Metazoa</taxon>
        <taxon>Hemichordata</taxon>
        <taxon>Enteropneusta</taxon>
        <taxon>Harrimaniidae</taxon>
        <taxon>Saccoglossus</taxon>
    </lineage>
</organism>
<evidence type="ECO:0000256" key="8">
    <source>
        <dbReference type="ARBA" id="ARBA00046341"/>
    </source>
</evidence>
<dbReference type="Pfam" id="PF22960">
    <property type="entry name" value="WHD_UBR1"/>
    <property type="match status" value="1"/>
</dbReference>
<keyword evidence="4 10" id="KW-0479">Metal-binding</keyword>
<keyword evidence="6 10" id="KW-0833">Ubl conjugation pathway</keyword>
<comment type="function">
    <text evidence="10">Ubiquitin ligase protein which is a component of the N-end rule pathway. Recognizes and binds to proteins bearing specific N-terminal residues that are destabilizing according to the N-end rule, leading to their ubiquitination and subsequent degradation.</text>
</comment>
<comment type="pathway">
    <text evidence="2 10">Protein modification; protein ubiquitination.</text>
</comment>
<dbReference type="Pfam" id="PF18995">
    <property type="entry name" value="PRT6_C"/>
    <property type="match status" value="1"/>
</dbReference>
<sequence length="1647" mass="186825">MKNSNRRDCAADPTCVFCIDCFQKSAHKLHRYRMSTSGGGGFCDCGDEEAWKQHHSCEMHSQAPDQPAQNPMERLPSEMKLKTALLFEIVLNYACDLLSWEQCDTLPSGLQPSTLDDIYCTMLFNDETHSYAEVIDNLKKAVDCTHKDAVEFATIVDREGRNSVVEGKFRICEHARSTIQRNTSRHGNAALKVHVMHMSVVAHQTFAMKLLAWLTEVIVHSDGLQQLLCIECMKMFKDTDKVLIEHVMLMDTKLWKAARVAWHQVIMSSLLMNQEFKKKFAILYTKVYSDLQSDFIEDDHDHGVSVTSLSVQMFTVPTLSRMLIVEHDLFSIVLRTFIKYAATCKEGESKLRIDRTSLQKHSIRMLFTSVDLRYILSSKPDEWEPKLRKKFVEGVCVLLELLAAMQGVDSVTRQVGQHIEVEPDWENVFNLQAKIGSIISMVIDWCGSDRSVLVEVYRETMKMLRQISGPFASAIKRKVANYECSCMSYDVSSQPVSVHLPLTRFLAGLHLHLQKHRVSYFSEGFLPPQALTPVEMVEESLRTQVMVAQVQAGMWRRNGYSLLNQLYFYHSGRCRMEMQDRDIHMLQIGGVLMDPNEYIITLLNKFNLVNVMRESYDKIPPTGSEETQKQMHSDTLTEEFLGLLIVILSERYATGIGEITEEDRVSREVIQQLCICPMAHSELSKKLTEDHNHETGLESVIHKVAIFKKPGATGKGLYELKPEYFEKYDPFFYHYSKAEQSKSEETQRKRKKANGEGEALPPPVPPQCTDAFKPLSRLLHCDVMTHVFCTILRRATTFRSRGWTETMVQRTLYLIGLALHEENIYHNQQEDFGFINKATSGSPCLLTLLENLAKVQKLEEHKDLLSWVLKTFAAVQQLKGKESTSVEVKTDIDAEKEKKRKAELAQQRRARIMAQMSAMQKNFIKVNAELFQETSTELDFESGGSSMDTSEFSAQYPVAVGAKRTKVTEFGLTRCTCILCQEDQELTLDGRAMILASLVQRSTVLSKSRGKTIKDTEKYDPLFVPPDLFWGTHVSTCGHVMHFDCWQRLFESVVAKVQRRPLGFRSYLSFDVDKHEYLCPLCESLSNAVLPLLPHPAMQLSSSAEGSETEKTSDLEVSYNDWLDGIQSILRASIESAAKLKQSDDLDGSLLDPCPIPSLTRMMAQTVAENFQLIWEYVYASTSQFSDSVKEMIKMFTRSSFMVGLNSMPNDEDERVAILAWCTCAYTIHTTENLLRDEAKPLFGALSSRQSDCLNALVRFAAVCGHVTNTTAGQKHALRLLSTITAIEDAVETLPCILDIDMFTLLVNTCLSIPLLQHSDSGINTQLSGESINHQHVLQITMTAHIMQILLTPWSASSDCEMEQDGNVEAQQLLEIYKQVHMLVGVTPEMVPSPWQLWCHLRKSCLPFLRCAALFFHFLTGVASPAELQNVGLNEFESLCKYLSMPSNLTLLFDNENSLQMKCILERWCKHPDIKTKLCASSTLVRHPLEVNQLIQLPQDYSELINSPGISLFVCPRGDSRAPALCLLCGSILCSQIYCCQNEVDGEILGACMTHTFTCAAGIGIFLRVRECQIMILSKNKGCFFTPPYLDDYGETDQGLKRGNPLHLCKERYRKLQKLWLLHGLPEEIAHQLESNKKLFDIDWPNL</sequence>
<evidence type="ECO:0000313" key="14">
    <source>
        <dbReference type="RefSeq" id="XP_006815804.1"/>
    </source>
</evidence>
<evidence type="ECO:0000256" key="4">
    <source>
        <dbReference type="ARBA" id="ARBA00022723"/>
    </source>
</evidence>
<feature type="domain" description="UBR-type" evidence="12">
    <location>
        <begin position="1"/>
        <end position="62"/>
    </location>
</feature>
<evidence type="ECO:0000256" key="3">
    <source>
        <dbReference type="ARBA" id="ARBA00022679"/>
    </source>
</evidence>
<dbReference type="SUPFAM" id="SSF54736">
    <property type="entry name" value="ClpS-like"/>
    <property type="match status" value="1"/>
</dbReference>
<feature type="region of interest" description="Disordered" evidence="11">
    <location>
        <begin position="739"/>
        <end position="765"/>
    </location>
</feature>
<dbReference type="RefSeq" id="XP_006815804.1">
    <property type="nucleotide sequence ID" value="XM_006815741.1"/>
</dbReference>
<dbReference type="InterPro" id="IPR036390">
    <property type="entry name" value="WH_DNA-bd_sf"/>
</dbReference>
<dbReference type="InterPro" id="IPR039164">
    <property type="entry name" value="UBR1-like"/>
</dbReference>
<evidence type="ECO:0000256" key="10">
    <source>
        <dbReference type="RuleBase" id="RU366018"/>
    </source>
</evidence>
<dbReference type="PROSITE" id="PS51157">
    <property type="entry name" value="ZF_UBR"/>
    <property type="match status" value="1"/>
</dbReference>
<evidence type="ECO:0000259" key="12">
    <source>
        <dbReference type="PROSITE" id="PS51157"/>
    </source>
</evidence>
<accession>A0ABM0M713</accession>
<proteinExistence type="inferred from homology"/>
<reference evidence="14" key="1">
    <citation type="submission" date="2025-08" db="UniProtKB">
        <authorList>
            <consortium name="RefSeq"/>
        </authorList>
    </citation>
    <scope>IDENTIFICATION</scope>
    <source>
        <tissue evidence="14">Testes</tissue>
    </source>
</reference>
<dbReference type="PANTHER" id="PTHR21497">
    <property type="entry name" value="UBIQUITIN LIGASE E3 ALPHA-RELATED"/>
    <property type="match status" value="1"/>
</dbReference>
<protein>
    <recommendedName>
        <fullName evidence="10">E3 ubiquitin-protein ligase</fullName>
        <ecNumber evidence="10">2.3.2.27</ecNumber>
    </recommendedName>
</protein>
<dbReference type="Gene3D" id="3.30.1390.10">
    <property type="match status" value="1"/>
</dbReference>
<evidence type="ECO:0000313" key="13">
    <source>
        <dbReference type="Proteomes" id="UP000694865"/>
    </source>
</evidence>
<dbReference type="InterPro" id="IPR042065">
    <property type="entry name" value="E3_ELL-like"/>
</dbReference>
<dbReference type="SMART" id="SM00396">
    <property type="entry name" value="ZnF_UBR1"/>
    <property type="match status" value="1"/>
</dbReference>
<dbReference type="InterPro" id="IPR055194">
    <property type="entry name" value="UBR1-like_WH"/>
</dbReference>
<dbReference type="InterPro" id="IPR044046">
    <property type="entry name" value="E3_ligase_UBR-like_C"/>
</dbReference>
<dbReference type="Proteomes" id="UP000694865">
    <property type="component" value="Unplaced"/>
</dbReference>
<dbReference type="Pfam" id="PF02207">
    <property type="entry name" value="zf-UBR"/>
    <property type="match status" value="1"/>
</dbReference>
<dbReference type="InterPro" id="IPR014719">
    <property type="entry name" value="Ribosomal_bL12_C/ClpS-like"/>
</dbReference>
<comment type="catalytic activity">
    <reaction evidence="1 10">
        <text>S-ubiquitinyl-[E2 ubiquitin-conjugating enzyme]-L-cysteine + [acceptor protein]-L-lysine = [E2 ubiquitin-conjugating enzyme]-L-cysteine + N(6)-ubiquitinyl-[acceptor protein]-L-lysine.</text>
        <dbReference type="EC" id="2.3.2.27"/>
    </reaction>
</comment>
<gene>
    <name evidence="14" type="primary">LOC102801080</name>
</gene>
<evidence type="ECO:0000256" key="6">
    <source>
        <dbReference type="ARBA" id="ARBA00022786"/>
    </source>
</evidence>
<dbReference type="InterPro" id="IPR003126">
    <property type="entry name" value="Znf_UBR"/>
</dbReference>
<dbReference type="Gene3D" id="2.10.110.30">
    <property type="match status" value="1"/>
</dbReference>